<proteinExistence type="predicted"/>
<evidence type="ECO:0000256" key="2">
    <source>
        <dbReference type="SAM" id="SignalP"/>
    </source>
</evidence>
<dbReference type="Proteomes" id="UP000037069">
    <property type="component" value="Unassembled WGS sequence"/>
</dbReference>
<feature type="compositionally biased region" description="Basic residues" evidence="1">
    <location>
        <begin position="121"/>
        <end position="130"/>
    </location>
</feature>
<evidence type="ECO:0000313" key="4">
    <source>
        <dbReference type="Proteomes" id="UP000037069"/>
    </source>
</evidence>
<sequence length="130" mass="14622">MKLLIILILALAAQGYANYLDSSEESTSHHRHYQWQSSVASLPGASSFKTKVTHRIKNSDVLSDMADLKTKLFKLAEEKLEKCVKPNGRELDRHCVGRTTGLVMQLIASAENSERHTANSSHRRHSSKDY</sequence>
<gene>
    <name evidence="3" type="ORF">FF38_08373</name>
</gene>
<dbReference type="OrthoDB" id="8048752at2759"/>
<evidence type="ECO:0000256" key="1">
    <source>
        <dbReference type="SAM" id="MobiDB-lite"/>
    </source>
</evidence>
<feature type="chain" id="PRO_5005534764" evidence="2">
    <location>
        <begin position="18"/>
        <end position="130"/>
    </location>
</feature>
<accession>A0A0L0BM03</accession>
<dbReference type="AlphaFoldDB" id="A0A0L0BM03"/>
<dbReference type="EMBL" id="JRES01001651">
    <property type="protein sequence ID" value="KNC21150.1"/>
    <property type="molecule type" value="Genomic_DNA"/>
</dbReference>
<reference evidence="3 4" key="1">
    <citation type="journal article" date="2015" name="Nat. Commun.">
        <title>Lucilia cuprina genome unlocks parasitic fly biology to underpin future interventions.</title>
        <authorList>
            <person name="Anstead C.A."/>
            <person name="Korhonen P.K."/>
            <person name="Young N.D."/>
            <person name="Hall R.S."/>
            <person name="Jex A.R."/>
            <person name="Murali S.C."/>
            <person name="Hughes D.S."/>
            <person name="Lee S.F."/>
            <person name="Perry T."/>
            <person name="Stroehlein A.J."/>
            <person name="Ansell B.R."/>
            <person name="Breugelmans B."/>
            <person name="Hofmann A."/>
            <person name="Qu J."/>
            <person name="Dugan S."/>
            <person name="Lee S.L."/>
            <person name="Chao H."/>
            <person name="Dinh H."/>
            <person name="Han Y."/>
            <person name="Doddapaneni H.V."/>
            <person name="Worley K.C."/>
            <person name="Muzny D.M."/>
            <person name="Ioannidis P."/>
            <person name="Waterhouse R.M."/>
            <person name="Zdobnov E.M."/>
            <person name="James P.J."/>
            <person name="Bagnall N.H."/>
            <person name="Kotze A.C."/>
            <person name="Gibbs R.A."/>
            <person name="Richards S."/>
            <person name="Batterham P."/>
            <person name="Gasser R.B."/>
        </authorList>
    </citation>
    <scope>NUCLEOTIDE SEQUENCE [LARGE SCALE GENOMIC DNA]</scope>
    <source>
        <strain evidence="3 4">LS</strain>
        <tissue evidence="3">Full body</tissue>
    </source>
</reference>
<organism evidence="3 4">
    <name type="scientific">Lucilia cuprina</name>
    <name type="common">Green bottle fly</name>
    <name type="synonym">Australian sheep blowfly</name>
    <dbReference type="NCBI Taxonomy" id="7375"/>
    <lineage>
        <taxon>Eukaryota</taxon>
        <taxon>Metazoa</taxon>
        <taxon>Ecdysozoa</taxon>
        <taxon>Arthropoda</taxon>
        <taxon>Hexapoda</taxon>
        <taxon>Insecta</taxon>
        <taxon>Pterygota</taxon>
        <taxon>Neoptera</taxon>
        <taxon>Endopterygota</taxon>
        <taxon>Diptera</taxon>
        <taxon>Brachycera</taxon>
        <taxon>Muscomorpha</taxon>
        <taxon>Oestroidea</taxon>
        <taxon>Calliphoridae</taxon>
        <taxon>Luciliinae</taxon>
        <taxon>Lucilia</taxon>
    </lineage>
</organism>
<name>A0A0L0BM03_LUCCU</name>
<keyword evidence="2" id="KW-0732">Signal</keyword>
<keyword evidence="4" id="KW-1185">Reference proteome</keyword>
<feature type="signal peptide" evidence="2">
    <location>
        <begin position="1"/>
        <end position="17"/>
    </location>
</feature>
<protein>
    <submittedName>
        <fullName evidence="3">Uncharacterized protein</fullName>
    </submittedName>
</protein>
<evidence type="ECO:0000313" key="3">
    <source>
        <dbReference type="EMBL" id="KNC21150.1"/>
    </source>
</evidence>
<comment type="caution">
    <text evidence="3">The sequence shown here is derived from an EMBL/GenBank/DDBJ whole genome shotgun (WGS) entry which is preliminary data.</text>
</comment>
<feature type="region of interest" description="Disordered" evidence="1">
    <location>
        <begin position="110"/>
        <end position="130"/>
    </location>
</feature>